<proteinExistence type="predicted"/>
<dbReference type="STRING" id="1236220.SAMN04488112_102149"/>
<sequence length="306" mass="35192">MNWKGTIPTLIALIVFAALWGVVSSQDLFQEKSDEKKEPPLFKGLKPEEITTISMEEKGEIRWKLVRKDGKWSFKEPRPLPVDPQMVESWLRSFTELKGAEVVQKSSDDLQKYGLKQPQKIYRVTRKNGEKIELAVGDALPVDNGRYIQKNGEGAILQIGTTDIGFLDKQVLNLMKKEAIHVQKENIKAFSFQWKGTTLKGKEIEGEWKLEKGKKTYDPDKLDRFLTSLASLQAKELAKRADEWKQNKPQLELTLTTDDGKKHLYFGVREEDQVWIRKKEGEWAYPVAVSSLEDALKQAEKEEEDK</sequence>
<evidence type="ECO:0000313" key="2">
    <source>
        <dbReference type="EMBL" id="SDC03731.1"/>
    </source>
</evidence>
<dbReference type="RefSeq" id="WP_091566139.1">
    <property type="nucleotide sequence ID" value="NZ_FMZA01000002.1"/>
</dbReference>
<keyword evidence="3" id="KW-1185">Reference proteome</keyword>
<organism evidence="2 3">
    <name type="scientific">Melghirimyces thermohalophilus</name>
    <dbReference type="NCBI Taxonomy" id="1236220"/>
    <lineage>
        <taxon>Bacteria</taxon>
        <taxon>Bacillati</taxon>
        <taxon>Bacillota</taxon>
        <taxon>Bacilli</taxon>
        <taxon>Bacillales</taxon>
        <taxon>Thermoactinomycetaceae</taxon>
        <taxon>Melghirimyces</taxon>
    </lineage>
</organism>
<reference evidence="2 3" key="1">
    <citation type="submission" date="2016-10" db="EMBL/GenBank/DDBJ databases">
        <authorList>
            <person name="de Groot N.N."/>
        </authorList>
    </citation>
    <scope>NUCLEOTIDE SEQUENCE [LARGE SCALE GENOMIC DNA]</scope>
    <source>
        <strain evidence="2 3">DSM 45514</strain>
    </source>
</reference>
<accession>A0A1G6IB75</accession>
<evidence type="ECO:0000313" key="3">
    <source>
        <dbReference type="Proteomes" id="UP000199387"/>
    </source>
</evidence>
<name>A0A1G6IB75_9BACL</name>
<dbReference type="OrthoDB" id="2657515at2"/>
<feature type="domain" description="DUF4340" evidence="1">
    <location>
        <begin position="72"/>
        <end position="242"/>
    </location>
</feature>
<dbReference type="EMBL" id="FMZA01000002">
    <property type="protein sequence ID" value="SDC03731.1"/>
    <property type="molecule type" value="Genomic_DNA"/>
</dbReference>
<dbReference type="AlphaFoldDB" id="A0A1G6IB75"/>
<dbReference type="Proteomes" id="UP000199387">
    <property type="component" value="Unassembled WGS sequence"/>
</dbReference>
<dbReference type="InterPro" id="IPR025641">
    <property type="entry name" value="DUF4340"/>
</dbReference>
<evidence type="ECO:0000259" key="1">
    <source>
        <dbReference type="Pfam" id="PF14238"/>
    </source>
</evidence>
<protein>
    <recommendedName>
        <fullName evidence="1">DUF4340 domain-containing protein</fullName>
    </recommendedName>
</protein>
<dbReference type="Pfam" id="PF14238">
    <property type="entry name" value="DUF4340"/>
    <property type="match status" value="1"/>
</dbReference>
<gene>
    <name evidence="2" type="ORF">SAMN04488112_102149</name>
</gene>